<dbReference type="Pfam" id="PF06477">
    <property type="entry name" value="DUF1091"/>
    <property type="match status" value="1"/>
</dbReference>
<feature type="signal peptide" evidence="1">
    <location>
        <begin position="1"/>
        <end position="29"/>
    </location>
</feature>
<accession>A0A182N716</accession>
<evidence type="ECO:0000313" key="2">
    <source>
        <dbReference type="EnsemblMetazoa" id="ADIR003439-PA"/>
    </source>
</evidence>
<dbReference type="STRING" id="7168.A0A182N716"/>
<keyword evidence="3" id="KW-1185">Reference proteome</keyword>
<dbReference type="EnsemblMetazoa" id="ADIR003439-RA">
    <property type="protein sequence ID" value="ADIR003439-PA"/>
    <property type="gene ID" value="ADIR003439"/>
</dbReference>
<dbReference type="PANTHER" id="PTHR21112:SF0">
    <property type="entry name" value="CHEMOSENSORY PROTEIN A 29A-RELATED"/>
    <property type="match status" value="1"/>
</dbReference>
<evidence type="ECO:0000256" key="1">
    <source>
        <dbReference type="SAM" id="SignalP"/>
    </source>
</evidence>
<dbReference type="PANTHER" id="PTHR21112">
    <property type="entry name" value="CHEMOSENSORY PROTEIN A 29A-RELATED"/>
    <property type="match status" value="1"/>
</dbReference>
<keyword evidence="1" id="KW-0732">Signal</keyword>
<dbReference type="AlphaFoldDB" id="A0A182N716"/>
<reference evidence="3" key="1">
    <citation type="submission" date="2013-03" db="EMBL/GenBank/DDBJ databases">
        <title>The Genome Sequence of Anopheles dirus WRAIR2.</title>
        <authorList>
            <consortium name="The Broad Institute Genomics Platform"/>
            <person name="Neafsey D.E."/>
            <person name="Walton C."/>
            <person name="Walker B."/>
            <person name="Young S.K."/>
            <person name="Zeng Q."/>
            <person name="Gargeya S."/>
            <person name="Fitzgerald M."/>
            <person name="Haas B."/>
            <person name="Abouelleil A."/>
            <person name="Allen A.W."/>
            <person name="Alvarado L."/>
            <person name="Arachchi H.M."/>
            <person name="Berlin A.M."/>
            <person name="Chapman S.B."/>
            <person name="Gainer-Dewar J."/>
            <person name="Goldberg J."/>
            <person name="Griggs A."/>
            <person name="Gujja S."/>
            <person name="Hansen M."/>
            <person name="Howarth C."/>
            <person name="Imamovic A."/>
            <person name="Ireland A."/>
            <person name="Larimer J."/>
            <person name="McCowan C."/>
            <person name="Murphy C."/>
            <person name="Pearson M."/>
            <person name="Poon T.W."/>
            <person name="Priest M."/>
            <person name="Roberts A."/>
            <person name="Saif S."/>
            <person name="Shea T."/>
            <person name="Sisk P."/>
            <person name="Sykes S."/>
            <person name="Wortman J."/>
            <person name="Nusbaum C."/>
            <person name="Birren B."/>
        </authorList>
    </citation>
    <scope>NUCLEOTIDE SEQUENCE [LARGE SCALE GENOMIC DNA]</scope>
    <source>
        <strain evidence="3">WRAIR2</strain>
    </source>
</reference>
<sequence>MFRFIPAVMRTLRCPAFLLLSLTVLQAHSNQVTVMYERLQQLSGIEVVDAANLRIRKYNRTVTVLDGTFDLFRDLDDRFIFTFELAYSTLGNNQFIQSPFRLPLQKMCIFLNTTYRDYREFYRSMTNFPDVGTCPFPAQQYYIKNKVLSAKIFNDYFQSGLWRITMLGYDYSVDNLIVSGELLFRVSREGLF</sequence>
<feature type="chain" id="PRO_5008129395" evidence="1">
    <location>
        <begin position="30"/>
        <end position="192"/>
    </location>
</feature>
<protein>
    <submittedName>
        <fullName evidence="2">Uncharacterized protein</fullName>
    </submittedName>
</protein>
<dbReference type="VEuPathDB" id="VectorBase:ADIR003439"/>
<dbReference type="InterPro" id="IPR010512">
    <property type="entry name" value="DUF1091"/>
</dbReference>
<proteinExistence type="predicted"/>
<name>A0A182N716_9DIPT</name>
<dbReference type="Proteomes" id="UP000075884">
    <property type="component" value="Unassembled WGS sequence"/>
</dbReference>
<organism evidence="2 3">
    <name type="scientific">Anopheles dirus</name>
    <dbReference type="NCBI Taxonomy" id="7168"/>
    <lineage>
        <taxon>Eukaryota</taxon>
        <taxon>Metazoa</taxon>
        <taxon>Ecdysozoa</taxon>
        <taxon>Arthropoda</taxon>
        <taxon>Hexapoda</taxon>
        <taxon>Insecta</taxon>
        <taxon>Pterygota</taxon>
        <taxon>Neoptera</taxon>
        <taxon>Endopterygota</taxon>
        <taxon>Diptera</taxon>
        <taxon>Nematocera</taxon>
        <taxon>Culicoidea</taxon>
        <taxon>Culicidae</taxon>
        <taxon>Anophelinae</taxon>
        <taxon>Anopheles</taxon>
    </lineage>
</organism>
<reference evidence="2" key="2">
    <citation type="submission" date="2020-05" db="UniProtKB">
        <authorList>
            <consortium name="EnsemblMetazoa"/>
        </authorList>
    </citation>
    <scope>IDENTIFICATION</scope>
    <source>
        <strain evidence="2">WRAIR2</strain>
    </source>
</reference>
<evidence type="ECO:0000313" key="3">
    <source>
        <dbReference type="Proteomes" id="UP000075884"/>
    </source>
</evidence>